<feature type="transmembrane region" description="Helical" evidence="11">
    <location>
        <begin position="231"/>
        <end position="255"/>
    </location>
</feature>
<dbReference type="AlphaFoldDB" id="A0A0C3S0W6"/>
<evidence type="ECO:0008006" key="14">
    <source>
        <dbReference type="Google" id="ProtNLM"/>
    </source>
</evidence>
<gene>
    <name evidence="12" type="ORF">PHLGIDRAFT_68933</name>
</gene>
<evidence type="ECO:0000313" key="12">
    <source>
        <dbReference type="EMBL" id="KIP08641.1"/>
    </source>
</evidence>
<dbReference type="STRING" id="745531.A0A0C3S0W6"/>
<dbReference type="InterPro" id="IPR052217">
    <property type="entry name" value="Mito/Peroxisomal_Carrier"/>
</dbReference>
<proteinExistence type="inferred from homology"/>
<comment type="subcellular location">
    <subcellularLocation>
        <location evidence="1">Membrane</location>
        <topology evidence="1">Multi-pass membrane protein</topology>
    </subcellularLocation>
</comment>
<evidence type="ECO:0000256" key="1">
    <source>
        <dbReference type="ARBA" id="ARBA00004141"/>
    </source>
</evidence>
<dbReference type="OrthoDB" id="18574at2759"/>
<evidence type="ECO:0000256" key="9">
    <source>
        <dbReference type="RuleBase" id="RU000488"/>
    </source>
</evidence>
<dbReference type="PROSITE" id="PS50920">
    <property type="entry name" value="SOLCAR"/>
    <property type="match status" value="3"/>
</dbReference>
<dbReference type="PANTHER" id="PTHR45939:SF2">
    <property type="entry name" value="CARRIER PROTEIN, PUTATIVE (AFU_ORTHOLOGUE AFUA_2G13870)-RELATED"/>
    <property type="match status" value="1"/>
</dbReference>
<sequence>MTSTLPPLVQAVSGSFGSATANALVYPLDLVATRLQTTSSKQLRVLRALRHVLETEGWSGLYDGLPTDTAATITSNFLYFYFYAFLRTILVRRKTRLAPATEGVKASASMLLGVAEELGIGFVAGVASRAVSTPLSVITVRIQTETESDDVNGETDPEKDDGDAAEKRGKSRGVMSIVRQMYEEQGLGGFWGGFSTTIPLSLNPAITMFLFQLYRRLTTRGGASALGTPSASLSFLGAAMSNAIATWILYPLMLAKTRLQLHRKRMREADKESQDEASMLTIWEDALRREGPFGLYQGLEAQLIKGFLSQGVTMMVKQRCVIILRHATIRVTCEIVAHRVETYVVMLYLSRIRKQYV</sequence>
<evidence type="ECO:0000256" key="5">
    <source>
        <dbReference type="ARBA" id="ARBA00022737"/>
    </source>
</evidence>
<dbReference type="GO" id="GO:0016020">
    <property type="term" value="C:membrane"/>
    <property type="evidence" value="ECO:0007669"/>
    <property type="project" value="UniProtKB-SubCell"/>
</dbReference>
<feature type="repeat" description="Solcar" evidence="8">
    <location>
        <begin position="112"/>
        <end position="217"/>
    </location>
</feature>
<evidence type="ECO:0000256" key="7">
    <source>
        <dbReference type="ARBA" id="ARBA00023136"/>
    </source>
</evidence>
<dbReference type="GO" id="GO:0015217">
    <property type="term" value="F:ADP transmembrane transporter activity"/>
    <property type="evidence" value="ECO:0007669"/>
    <property type="project" value="TreeGrafter"/>
</dbReference>
<dbReference type="HOGENOM" id="CLU_015166_6_3_1"/>
<evidence type="ECO:0000256" key="10">
    <source>
        <dbReference type="SAM" id="MobiDB-lite"/>
    </source>
</evidence>
<feature type="transmembrane region" description="Helical" evidence="11">
    <location>
        <begin position="189"/>
        <end position="211"/>
    </location>
</feature>
<feature type="repeat" description="Solcar" evidence="8">
    <location>
        <begin position="229"/>
        <end position="323"/>
    </location>
</feature>
<feature type="repeat" description="Solcar" evidence="8">
    <location>
        <begin position="5"/>
        <end position="89"/>
    </location>
</feature>
<keyword evidence="3 9" id="KW-0813">Transport</keyword>
<keyword evidence="5" id="KW-0677">Repeat</keyword>
<evidence type="ECO:0000256" key="4">
    <source>
        <dbReference type="ARBA" id="ARBA00022692"/>
    </source>
</evidence>
<evidence type="ECO:0000256" key="11">
    <source>
        <dbReference type="SAM" id="Phobius"/>
    </source>
</evidence>
<keyword evidence="7 8" id="KW-0472">Membrane</keyword>
<protein>
    <recommendedName>
        <fullName evidence="14">Mitochondrial carrier</fullName>
    </recommendedName>
</protein>
<accession>A0A0C3S0W6</accession>
<organism evidence="12 13">
    <name type="scientific">Phlebiopsis gigantea (strain 11061_1 CR5-6)</name>
    <name type="common">White-rot fungus</name>
    <name type="synonym">Peniophora gigantea</name>
    <dbReference type="NCBI Taxonomy" id="745531"/>
    <lineage>
        <taxon>Eukaryota</taxon>
        <taxon>Fungi</taxon>
        <taxon>Dikarya</taxon>
        <taxon>Basidiomycota</taxon>
        <taxon>Agaricomycotina</taxon>
        <taxon>Agaricomycetes</taxon>
        <taxon>Polyporales</taxon>
        <taxon>Phanerochaetaceae</taxon>
        <taxon>Phlebiopsis</taxon>
    </lineage>
</organism>
<comment type="similarity">
    <text evidence="2 9">Belongs to the mitochondrial carrier (TC 2.A.29) family.</text>
</comment>
<dbReference type="Pfam" id="PF00153">
    <property type="entry name" value="Mito_carr"/>
    <property type="match status" value="3"/>
</dbReference>
<dbReference type="PANTHER" id="PTHR45939">
    <property type="entry name" value="PEROXISOMAL MEMBRANE PROTEIN PMP34-RELATED"/>
    <property type="match status" value="1"/>
</dbReference>
<dbReference type="Gene3D" id="1.50.40.10">
    <property type="entry name" value="Mitochondrial carrier domain"/>
    <property type="match status" value="1"/>
</dbReference>
<evidence type="ECO:0000256" key="8">
    <source>
        <dbReference type="PROSITE-ProRule" id="PRU00282"/>
    </source>
</evidence>
<dbReference type="Proteomes" id="UP000053257">
    <property type="component" value="Unassembled WGS sequence"/>
</dbReference>
<dbReference type="EMBL" id="KN840476">
    <property type="protein sequence ID" value="KIP08641.1"/>
    <property type="molecule type" value="Genomic_DNA"/>
</dbReference>
<feature type="compositionally biased region" description="Acidic residues" evidence="10">
    <location>
        <begin position="146"/>
        <end position="161"/>
    </location>
</feature>
<keyword evidence="13" id="KW-1185">Reference proteome</keyword>
<feature type="transmembrane region" description="Helical" evidence="11">
    <location>
        <begin position="69"/>
        <end position="86"/>
    </location>
</feature>
<keyword evidence="6 11" id="KW-1133">Transmembrane helix</keyword>
<evidence type="ECO:0000313" key="13">
    <source>
        <dbReference type="Proteomes" id="UP000053257"/>
    </source>
</evidence>
<keyword evidence="4 8" id="KW-0812">Transmembrane</keyword>
<evidence type="ECO:0000256" key="2">
    <source>
        <dbReference type="ARBA" id="ARBA00006375"/>
    </source>
</evidence>
<dbReference type="InterPro" id="IPR018108">
    <property type="entry name" value="MCP_transmembrane"/>
</dbReference>
<evidence type="ECO:0000256" key="6">
    <source>
        <dbReference type="ARBA" id="ARBA00022989"/>
    </source>
</evidence>
<feature type="region of interest" description="Disordered" evidence="10">
    <location>
        <begin position="146"/>
        <end position="170"/>
    </location>
</feature>
<name>A0A0C3S0W6_PHLG1</name>
<dbReference type="InterPro" id="IPR023395">
    <property type="entry name" value="MCP_dom_sf"/>
</dbReference>
<reference evidence="12 13" key="1">
    <citation type="journal article" date="2014" name="PLoS Genet.">
        <title>Analysis of the Phlebiopsis gigantea genome, transcriptome and secretome provides insight into its pioneer colonization strategies of wood.</title>
        <authorList>
            <person name="Hori C."/>
            <person name="Ishida T."/>
            <person name="Igarashi K."/>
            <person name="Samejima M."/>
            <person name="Suzuki H."/>
            <person name="Master E."/>
            <person name="Ferreira P."/>
            <person name="Ruiz-Duenas F.J."/>
            <person name="Held B."/>
            <person name="Canessa P."/>
            <person name="Larrondo L.F."/>
            <person name="Schmoll M."/>
            <person name="Druzhinina I.S."/>
            <person name="Kubicek C.P."/>
            <person name="Gaskell J.A."/>
            <person name="Kersten P."/>
            <person name="St John F."/>
            <person name="Glasner J."/>
            <person name="Sabat G."/>
            <person name="Splinter BonDurant S."/>
            <person name="Syed K."/>
            <person name="Yadav J."/>
            <person name="Mgbeahuruike A.C."/>
            <person name="Kovalchuk A."/>
            <person name="Asiegbu F.O."/>
            <person name="Lackner G."/>
            <person name="Hoffmeister D."/>
            <person name="Rencoret J."/>
            <person name="Gutierrez A."/>
            <person name="Sun H."/>
            <person name="Lindquist E."/>
            <person name="Barry K."/>
            <person name="Riley R."/>
            <person name="Grigoriev I.V."/>
            <person name="Henrissat B."/>
            <person name="Kues U."/>
            <person name="Berka R.M."/>
            <person name="Martinez A.T."/>
            <person name="Covert S.F."/>
            <person name="Blanchette R.A."/>
            <person name="Cullen D."/>
        </authorList>
    </citation>
    <scope>NUCLEOTIDE SEQUENCE [LARGE SCALE GENOMIC DNA]</scope>
    <source>
        <strain evidence="12 13">11061_1 CR5-6</strain>
    </source>
</reference>
<evidence type="ECO:0000256" key="3">
    <source>
        <dbReference type="ARBA" id="ARBA00022448"/>
    </source>
</evidence>
<dbReference type="SUPFAM" id="SSF103506">
    <property type="entry name" value="Mitochondrial carrier"/>
    <property type="match status" value="1"/>
</dbReference>